<evidence type="ECO:0000256" key="1">
    <source>
        <dbReference type="SAM" id="MobiDB-lite"/>
    </source>
</evidence>
<dbReference type="RefSeq" id="WP_375736115.1">
    <property type="nucleotide sequence ID" value="NZ_JBCGDC010000107.1"/>
</dbReference>
<dbReference type="Proteomes" id="UP001582793">
    <property type="component" value="Unassembled WGS sequence"/>
</dbReference>
<accession>A0ABV5D1E3</accession>
<feature type="compositionally biased region" description="Basic residues" evidence="1">
    <location>
        <begin position="115"/>
        <end position="127"/>
    </location>
</feature>
<reference evidence="2 3" key="1">
    <citation type="submission" date="2024-04" db="EMBL/GenBank/DDBJ databases">
        <title>Polymorphospora sp. isolated from Baiyangdian Lake in Xiong'an New Area.</title>
        <authorList>
            <person name="Zhang X."/>
            <person name="Liu J."/>
        </authorList>
    </citation>
    <scope>NUCLEOTIDE SEQUENCE [LARGE SCALE GENOMIC DNA]</scope>
    <source>
        <strain evidence="2 3">2-325</strain>
    </source>
</reference>
<feature type="compositionally biased region" description="Low complexity" evidence="1">
    <location>
        <begin position="171"/>
        <end position="182"/>
    </location>
</feature>
<feature type="region of interest" description="Disordered" evidence="1">
    <location>
        <begin position="109"/>
        <end position="191"/>
    </location>
</feature>
<sequence>MSARDHHRAPAWQLGRLLALQSKPFAAALYRWKRLRAQRRKSGDTTLLALPTHVTSFLDDLALLDGVPFNYLVPEESMTPVESLRFFSLYEGWLAALLDGALSIGRVTPADRRMERHPRRGPARPRRSGTVDPPGAVAVRWPDSERIPAPVARRRRLTGPADQRRGRARRQAGPAAAQTAVAKHPALSVRR</sequence>
<evidence type="ECO:0000313" key="2">
    <source>
        <dbReference type="EMBL" id="MFB6396798.1"/>
    </source>
</evidence>
<evidence type="ECO:0000313" key="3">
    <source>
        <dbReference type="Proteomes" id="UP001582793"/>
    </source>
</evidence>
<protein>
    <submittedName>
        <fullName evidence="2">Uncharacterized protein</fullName>
    </submittedName>
</protein>
<keyword evidence="3" id="KW-1185">Reference proteome</keyword>
<dbReference type="EMBL" id="JBCGDC010000107">
    <property type="protein sequence ID" value="MFB6396798.1"/>
    <property type="molecule type" value="Genomic_DNA"/>
</dbReference>
<comment type="caution">
    <text evidence="2">The sequence shown here is derived from an EMBL/GenBank/DDBJ whole genome shotgun (WGS) entry which is preliminary data.</text>
</comment>
<proteinExistence type="predicted"/>
<organism evidence="2 3">
    <name type="scientific">Polymorphospora lycopeni</name>
    <dbReference type="NCBI Taxonomy" id="3140240"/>
    <lineage>
        <taxon>Bacteria</taxon>
        <taxon>Bacillati</taxon>
        <taxon>Actinomycetota</taxon>
        <taxon>Actinomycetes</taxon>
        <taxon>Micromonosporales</taxon>
        <taxon>Micromonosporaceae</taxon>
        <taxon>Polymorphospora</taxon>
    </lineage>
</organism>
<name>A0ABV5D1E3_9ACTN</name>
<gene>
    <name evidence="2" type="ORF">AAFH96_27380</name>
</gene>